<evidence type="ECO:0000313" key="1">
    <source>
        <dbReference type="EMBL" id="GAA4386439.1"/>
    </source>
</evidence>
<proteinExistence type="predicted"/>
<evidence type="ECO:0008006" key="3">
    <source>
        <dbReference type="Google" id="ProtNLM"/>
    </source>
</evidence>
<dbReference type="Gene3D" id="3.40.50.2000">
    <property type="entry name" value="Glycogen Phosphorylase B"/>
    <property type="match status" value="2"/>
</dbReference>
<evidence type="ECO:0000313" key="2">
    <source>
        <dbReference type="Proteomes" id="UP001500390"/>
    </source>
</evidence>
<reference evidence="2" key="1">
    <citation type="journal article" date="2019" name="Int. J. Syst. Evol. Microbiol.">
        <title>The Global Catalogue of Microorganisms (GCM) 10K type strain sequencing project: providing services to taxonomists for standard genome sequencing and annotation.</title>
        <authorList>
            <consortium name="The Broad Institute Genomics Platform"/>
            <consortium name="The Broad Institute Genome Sequencing Center for Infectious Disease"/>
            <person name="Wu L."/>
            <person name="Ma J."/>
        </authorList>
    </citation>
    <scope>NUCLEOTIDE SEQUENCE [LARGE SCALE GENOMIC DNA]</scope>
    <source>
        <strain evidence="2">JCM 17738</strain>
    </source>
</reference>
<organism evidence="1 2">
    <name type="scientific">Ornithinibacter aureus</name>
    <dbReference type="NCBI Taxonomy" id="622664"/>
    <lineage>
        <taxon>Bacteria</taxon>
        <taxon>Bacillati</taxon>
        <taxon>Actinomycetota</taxon>
        <taxon>Actinomycetes</taxon>
        <taxon>Micrococcales</taxon>
        <taxon>Intrasporangiaceae</taxon>
        <taxon>Ornithinibacter</taxon>
    </lineage>
</organism>
<accession>A0ABP8J7I7</accession>
<dbReference type="EMBL" id="BAABFX010000002">
    <property type="protein sequence ID" value="GAA4386439.1"/>
    <property type="molecule type" value="Genomic_DNA"/>
</dbReference>
<name>A0ABP8J7I7_9MICO</name>
<keyword evidence="2" id="KW-1185">Reference proteome</keyword>
<gene>
    <name evidence="1" type="ORF">GCM10023153_00120</name>
</gene>
<protein>
    <recommendedName>
        <fullName evidence="3">D-inositol 3-phosphate glycosyltransferase</fullName>
    </recommendedName>
</protein>
<dbReference type="Proteomes" id="UP001500390">
    <property type="component" value="Unassembled WGS sequence"/>
</dbReference>
<sequence length="340" mass="35900">MTRSPHPSPAPDAASVLQVGEAALTAATLEAEARSRGLRWDHLPLASNRREWSGVLGQAQRAALGVPWLARLAVGARTHDIVHVHSATTVRHSRVAAPRYVLHCHGSDVRSAQYDSAAGASVRRALAEAEAVVFSTPDLVEHVLPHRPDATYVPVPVSTDAVPAWRPPLQRPRVAFASRWEDVKGLRTQVDVARGLVAALAGRAEVVGLDWGPGTDAARAAGVRLAPRMGHDDYLRWLATSTAVVGQAAGILSASELEAMAAGTPLLVPSSLGGYAGLAGSPPPVLAADVDAVVEAAVAYVDDPQRHDPQPARAWVRREHGAGTVLDRVLEVHTRVLAAR</sequence>
<dbReference type="SUPFAM" id="SSF53756">
    <property type="entry name" value="UDP-Glycosyltransferase/glycogen phosphorylase"/>
    <property type="match status" value="1"/>
</dbReference>
<comment type="caution">
    <text evidence="1">The sequence shown here is derived from an EMBL/GenBank/DDBJ whole genome shotgun (WGS) entry which is preliminary data.</text>
</comment>
<dbReference type="RefSeq" id="WP_159903829.1">
    <property type="nucleotide sequence ID" value="NZ_BAABFX010000002.1"/>
</dbReference>